<gene>
    <name evidence="7" type="ORF">GCM10010502_31780</name>
    <name evidence="8" type="ORF">HS99_0031690</name>
</gene>
<keyword evidence="3 4" id="KW-0326">Glycosidase</keyword>
<accession>A0A1E7N5V5</accession>
<reference evidence="7" key="5">
    <citation type="submission" date="2020-09" db="EMBL/GenBank/DDBJ databases">
        <authorList>
            <person name="Sun Q."/>
            <person name="Ohkuma M."/>
        </authorList>
    </citation>
    <scope>NUCLEOTIDE SEQUENCE</scope>
    <source>
        <strain evidence="7">JCM 4434</strain>
    </source>
</reference>
<dbReference type="AlphaFoldDB" id="A0A1E7N5V5"/>
<keyword evidence="5" id="KW-0472">Membrane</keyword>
<feature type="active site" description="Nucleophile" evidence="4">
    <location>
        <position position="409"/>
    </location>
</feature>
<keyword evidence="5" id="KW-1133">Transmembrane helix</keyword>
<dbReference type="InterPro" id="IPR017853">
    <property type="entry name" value="GH"/>
</dbReference>
<feature type="domain" description="GH26" evidence="6">
    <location>
        <begin position="71"/>
        <end position="468"/>
    </location>
</feature>
<dbReference type="GO" id="GO:0006080">
    <property type="term" value="P:substituted mannan metabolic process"/>
    <property type="evidence" value="ECO:0007669"/>
    <property type="project" value="InterPro"/>
</dbReference>
<feature type="transmembrane region" description="Helical" evidence="5">
    <location>
        <begin position="12"/>
        <end position="29"/>
    </location>
</feature>
<evidence type="ECO:0000256" key="2">
    <source>
        <dbReference type="ARBA" id="ARBA00022801"/>
    </source>
</evidence>
<evidence type="ECO:0000256" key="5">
    <source>
        <dbReference type="SAM" id="Phobius"/>
    </source>
</evidence>
<protein>
    <recommendedName>
        <fullName evidence="6">GH26 domain-containing protein</fullName>
    </recommendedName>
</protein>
<evidence type="ECO:0000256" key="4">
    <source>
        <dbReference type="PROSITE-ProRule" id="PRU01100"/>
    </source>
</evidence>
<dbReference type="Pfam" id="PF02156">
    <property type="entry name" value="Glyco_hydro_26"/>
    <property type="match status" value="1"/>
</dbReference>
<dbReference type="PROSITE" id="PS51764">
    <property type="entry name" value="GH26"/>
    <property type="match status" value="1"/>
</dbReference>
<evidence type="ECO:0000313" key="9">
    <source>
        <dbReference type="Proteomes" id="UP000037395"/>
    </source>
</evidence>
<organism evidence="8 9">
    <name type="scientific">Kitasatospora aureofaciens</name>
    <name type="common">Streptomyces aureofaciens</name>
    <dbReference type="NCBI Taxonomy" id="1894"/>
    <lineage>
        <taxon>Bacteria</taxon>
        <taxon>Bacillati</taxon>
        <taxon>Actinomycetota</taxon>
        <taxon>Actinomycetes</taxon>
        <taxon>Kitasatosporales</taxon>
        <taxon>Streptomycetaceae</taxon>
        <taxon>Kitasatospora</taxon>
    </lineage>
</organism>
<evidence type="ECO:0000256" key="1">
    <source>
        <dbReference type="ARBA" id="ARBA00007754"/>
    </source>
</evidence>
<dbReference type="RefSeq" id="WP_050366581.1">
    <property type="nucleotide sequence ID" value="NZ_BMUB01000006.1"/>
</dbReference>
<evidence type="ECO:0000313" key="8">
    <source>
        <dbReference type="EMBL" id="OEV36059.1"/>
    </source>
</evidence>
<keyword evidence="5" id="KW-0812">Transmembrane</keyword>
<sequence length="484" mass="52228">MALPSALRGKSAVLAAAGIVVVAGTFALLDRGDRTGVSGPLRVPVSVGAPGRTLPPDVGRDLLARDPKASPNARAVDQFLTDLETQARTGQSGGTVIGQHVEAHNERNNPGYGDYRGTKQVGYYYKKAADITGRLPGFLETDLGPGYGQNAWGVGNPRSYSAGRWPTCRTGWQYTDDAVDLMTAVWSGHPRADDGTYDSSGVQQNCDGSSTDLPDNGGAPAGIVGMSFHEPYPGSDVKSFDRVLCSNSPAAKDPGWFGRVVDAADGTPEYRALITDLSYLADHLEYLAAHDVPVLLRPYHEMNVQDCSSRFWWAGQKPADYQALWKITYKYLVETRGLHNLLFVWTPVSWDGAPGVDPWDYYPGSQYVDVVGVDDYSGSPAHPIGTGEVWTKRYYDGLAAYDKPRMLAESFAVPVNSRQPDTLRRTPWTIWTVWGQSLTAGNLAPDQPRNSTADVNATYHSPLAITGGSGSSGGSIDWGGLHVR</sequence>
<reference evidence="8 9" key="2">
    <citation type="submission" date="2014-07" db="EMBL/GenBank/DDBJ databases">
        <authorList>
            <person name="Zhang J.E."/>
            <person name="Yang H."/>
            <person name="Guo J."/>
            <person name="Deng Z."/>
            <person name="Luo H."/>
            <person name="Luo M."/>
            <person name="Zhao B."/>
        </authorList>
    </citation>
    <scope>NUCLEOTIDE SEQUENCE [LARGE SCALE GENOMIC DNA]</scope>
    <source>
        <strain evidence="8">ATCC 10762</strain>
        <strain evidence="9">ATCC 10762 / DSM 40127 / CCM 3239 / JCM 4008 / LMG 5968 / NBRC 12843 / NCIMB 8234 / A-377</strain>
    </source>
</reference>
<evidence type="ECO:0000313" key="7">
    <source>
        <dbReference type="EMBL" id="GGU77513.1"/>
    </source>
</evidence>
<comment type="caution">
    <text evidence="8">The sequence shown here is derived from an EMBL/GenBank/DDBJ whole genome shotgun (WGS) entry which is preliminary data.</text>
</comment>
<reference evidence="8" key="4">
    <citation type="submission" date="2016-08" db="EMBL/GenBank/DDBJ databases">
        <title>Sequencing, Assembly and Comparative Genomics of S. aureofaciens ATCC 10762.</title>
        <authorList>
            <person name="Gradnigo J.S."/>
            <person name="Johnson N."/>
            <person name="Somerville G.A."/>
        </authorList>
    </citation>
    <scope>NUCLEOTIDE SEQUENCE [LARGE SCALE GENOMIC DNA]</scope>
    <source>
        <strain evidence="8">ATCC 10762</strain>
    </source>
</reference>
<accession>A0A8H9LTH6</accession>
<dbReference type="PRINTS" id="PR00739">
    <property type="entry name" value="GLHYDRLASE26"/>
</dbReference>
<proteinExistence type="inferred from homology"/>
<evidence type="ECO:0000256" key="3">
    <source>
        <dbReference type="ARBA" id="ARBA00023295"/>
    </source>
</evidence>
<feature type="active site" description="Proton donor" evidence="4">
    <location>
        <position position="301"/>
    </location>
</feature>
<dbReference type="Proteomes" id="UP000610124">
    <property type="component" value="Unassembled WGS sequence"/>
</dbReference>
<dbReference type="EMBL" id="JPRF03000031">
    <property type="protein sequence ID" value="OEV36059.1"/>
    <property type="molecule type" value="Genomic_DNA"/>
</dbReference>
<dbReference type="InterPro" id="IPR000805">
    <property type="entry name" value="Glyco_hydro_26"/>
</dbReference>
<dbReference type="EMBL" id="BMUB01000006">
    <property type="protein sequence ID" value="GGU77513.1"/>
    <property type="molecule type" value="Genomic_DNA"/>
</dbReference>
<dbReference type="SUPFAM" id="SSF51445">
    <property type="entry name" value="(Trans)glycosidases"/>
    <property type="match status" value="1"/>
</dbReference>
<name>A0A1E7N5V5_KITAU</name>
<dbReference type="KEGG" id="kau:B6264_07435"/>
<dbReference type="GeneID" id="97486250"/>
<dbReference type="OrthoDB" id="9816550at2"/>
<dbReference type="Proteomes" id="UP000037395">
    <property type="component" value="Unassembled WGS sequence"/>
</dbReference>
<dbReference type="PANTHER" id="PTHR40079">
    <property type="entry name" value="MANNAN ENDO-1,4-BETA-MANNOSIDASE E-RELATED"/>
    <property type="match status" value="1"/>
</dbReference>
<evidence type="ECO:0000259" key="6">
    <source>
        <dbReference type="PROSITE" id="PS51764"/>
    </source>
</evidence>
<dbReference type="InterPro" id="IPR022790">
    <property type="entry name" value="GH26_dom"/>
</dbReference>
<dbReference type="PANTHER" id="PTHR40079:SF4">
    <property type="entry name" value="GH26 DOMAIN-CONTAINING PROTEIN-RELATED"/>
    <property type="match status" value="1"/>
</dbReference>
<keyword evidence="2 4" id="KW-0378">Hydrolase</keyword>
<dbReference type="GO" id="GO:0016985">
    <property type="term" value="F:mannan endo-1,4-beta-mannosidase activity"/>
    <property type="evidence" value="ECO:0007669"/>
    <property type="project" value="InterPro"/>
</dbReference>
<reference evidence="7" key="1">
    <citation type="journal article" date="2014" name="Int. J. Syst. Evol. Microbiol.">
        <title>Complete genome sequence of Corynebacterium casei LMG S-19264T (=DSM 44701T), isolated from a smear-ripened cheese.</title>
        <authorList>
            <consortium name="US DOE Joint Genome Institute (JGI-PGF)"/>
            <person name="Walter F."/>
            <person name="Albersmeier A."/>
            <person name="Kalinowski J."/>
            <person name="Ruckert C."/>
        </authorList>
    </citation>
    <scope>NUCLEOTIDE SEQUENCE</scope>
    <source>
        <strain evidence="7">JCM 4434</strain>
    </source>
</reference>
<reference evidence="9" key="3">
    <citation type="submission" date="2016-08" db="EMBL/GenBank/DDBJ databases">
        <title>Sequencing, assembly and comparative genomics of S. aureofaciens ATCC 10762.</title>
        <authorList>
            <person name="Gradnigo J.S."/>
            <person name="Johnson N."/>
            <person name="Somerville G.A."/>
        </authorList>
    </citation>
    <scope>NUCLEOTIDE SEQUENCE [LARGE SCALE GENOMIC DNA]</scope>
    <source>
        <strain evidence="9">ATCC 10762 / DSM 40127 / CCM 3239 / JCM 4008 / LMG 5968 / NBRC 12843 / NCIMB 8234 / A-377</strain>
    </source>
</reference>
<dbReference type="Gene3D" id="3.20.20.80">
    <property type="entry name" value="Glycosidases"/>
    <property type="match status" value="1"/>
</dbReference>
<keyword evidence="9" id="KW-1185">Reference proteome</keyword>
<comment type="similarity">
    <text evidence="1 4">Belongs to the glycosyl hydrolase 26 family.</text>
</comment>